<dbReference type="GO" id="GO:0061504">
    <property type="term" value="P:cyclic threonylcarbamoyladenosine biosynthetic process"/>
    <property type="evidence" value="ECO:0007669"/>
    <property type="project" value="TreeGrafter"/>
</dbReference>
<dbReference type="Gene3D" id="3.40.50.720">
    <property type="entry name" value="NAD(P)-binding Rossmann-like Domain"/>
    <property type="match status" value="1"/>
</dbReference>
<gene>
    <name evidence="2" type="ORF">NKE59_07675</name>
</gene>
<dbReference type="InterPro" id="IPR035985">
    <property type="entry name" value="Ubiquitin-activating_enz"/>
</dbReference>
<protein>
    <submittedName>
        <fullName evidence="2">tRNA threonylcarbamoyladenosine dehydratase</fullName>
    </submittedName>
</protein>
<dbReference type="PANTHER" id="PTHR43267:SF1">
    <property type="entry name" value="TRNA THREONYLCARBAMOYLADENOSINE DEHYDRATASE"/>
    <property type="match status" value="1"/>
</dbReference>
<dbReference type="SUPFAM" id="SSF69572">
    <property type="entry name" value="Activating enzymes of the ubiquitin-like proteins"/>
    <property type="match status" value="1"/>
</dbReference>
<dbReference type="EMBL" id="CP099959">
    <property type="protein sequence ID" value="XCC57368.1"/>
    <property type="molecule type" value="Genomic_DNA"/>
</dbReference>
<evidence type="ECO:0000313" key="2">
    <source>
        <dbReference type="EMBL" id="XCC57368.1"/>
    </source>
</evidence>
<dbReference type="Pfam" id="PF00899">
    <property type="entry name" value="ThiF"/>
    <property type="match status" value="1"/>
</dbReference>
<feature type="domain" description="THIF-type NAD/FAD binding fold" evidence="1">
    <location>
        <begin position="24"/>
        <end position="250"/>
    </location>
</feature>
<accession>A0AAU8A1S5</accession>
<evidence type="ECO:0000259" key="1">
    <source>
        <dbReference type="Pfam" id="PF00899"/>
    </source>
</evidence>
<dbReference type="RefSeq" id="WP_353438398.1">
    <property type="nucleotide sequence ID" value="NZ_CP099959.1"/>
</dbReference>
<dbReference type="PANTHER" id="PTHR43267">
    <property type="entry name" value="TRNA THREONYLCARBAMOYLADENOSINE DEHYDRATASE"/>
    <property type="match status" value="1"/>
</dbReference>
<organism evidence="2">
    <name type="scientific">Polynucleobacter sp. UK-FUSCHL-C3</name>
    <dbReference type="NCBI Taxonomy" id="2955208"/>
    <lineage>
        <taxon>Bacteria</taxon>
        <taxon>Pseudomonadati</taxon>
        <taxon>Pseudomonadota</taxon>
        <taxon>Betaproteobacteria</taxon>
        <taxon>Burkholderiales</taxon>
        <taxon>Burkholderiaceae</taxon>
        <taxon>Polynucleobacter</taxon>
    </lineage>
</organism>
<dbReference type="AlphaFoldDB" id="A0AAU8A1S5"/>
<name>A0AAU8A1S5_9BURK</name>
<dbReference type="GO" id="GO:0008641">
    <property type="term" value="F:ubiquitin-like modifier activating enzyme activity"/>
    <property type="evidence" value="ECO:0007669"/>
    <property type="project" value="InterPro"/>
</dbReference>
<sequence length="254" mass="26946">MVNERVNQNKEAEMPERRFAGVARLYGEDAYRKFTQATAVVIGLGGVGSWAAEALARSAIGHLVLIDLDHIAPSNINRQLHAMEGEFGKAKVDAMAERIRKINPAIRLTTHDVFLAEGNVAELIPEGSYVVDACDDVPAKVALAHYCRSLQIGLVMCGGAGGKVNPSFVSAADLAKTVQDPFLAKIRADLRKNHSYSRDLKQPMGIRAVYSHEPRLGAGNGGLACSGYGSAVSVTATFGFVAAAELLALIANGS</sequence>
<proteinExistence type="predicted"/>
<dbReference type="GO" id="GO:0061503">
    <property type="term" value="F:tRNA threonylcarbamoyladenosine dehydratase"/>
    <property type="evidence" value="ECO:0007669"/>
    <property type="project" value="TreeGrafter"/>
</dbReference>
<dbReference type="InterPro" id="IPR000594">
    <property type="entry name" value="ThiF_NAD_FAD-bd"/>
</dbReference>
<reference evidence="2" key="1">
    <citation type="submission" date="2022-06" db="EMBL/GenBank/DDBJ databases">
        <title>New Polynucleobacter species.</title>
        <authorList>
            <person name="Hahn M.W."/>
        </authorList>
    </citation>
    <scope>NUCLEOTIDE SEQUENCE</scope>
    <source>
        <strain evidence="2">UK-FUSCHL-C3</strain>
    </source>
</reference>
<dbReference type="CDD" id="cd00755">
    <property type="entry name" value="YgdL_like"/>
    <property type="match status" value="1"/>
</dbReference>
<dbReference type="InterPro" id="IPR045886">
    <property type="entry name" value="ThiF/MoeB/HesA"/>
</dbReference>